<name>A0A3D3FYR4_ACIRA</name>
<sequence>MQVVTNLVTTGLREIKAIKVGSIQGSVLELSNPLKSPSAVRCYNRVSGSLECEIRNVTADYAFHGLNGLHTYTIVAIDPLRRYNAVIQDNVVPK</sequence>
<accession>A0A3D3FYR4</accession>
<evidence type="ECO:0000313" key="1">
    <source>
        <dbReference type="EMBL" id="HCM30298.1"/>
    </source>
</evidence>
<dbReference type="Proteomes" id="UP000262257">
    <property type="component" value="Unassembled WGS sequence"/>
</dbReference>
<evidence type="ECO:0000313" key="2">
    <source>
        <dbReference type="Proteomes" id="UP000262257"/>
    </source>
</evidence>
<proteinExistence type="predicted"/>
<organism evidence="1 2">
    <name type="scientific">Acinetobacter radioresistens</name>
    <dbReference type="NCBI Taxonomy" id="40216"/>
    <lineage>
        <taxon>Bacteria</taxon>
        <taxon>Pseudomonadati</taxon>
        <taxon>Pseudomonadota</taxon>
        <taxon>Gammaproteobacteria</taxon>
        <taxon>Moraxellales</taxon>
        <taxon>Moraxellaceae</taxon>
        <taxon>Acinetobacter</taxon>
    </lineage>
</organism>
<comment type="caution">
    <text evidence="1">The sequence shown here is derived from an EMBL/GenBank/DDBJ whole genome shotgun (WGS) entry which is preliminary data.</text>
</comment>
<reference evidence="1 2" key="1">
    <citation type="journal article" date="2018" name="Nat. Biotechnol.">
        <title>A standardized bacterial taxonomy based on genome phylogeny substantially revises the tree of life.</title>
        <authorList>
            <person name="Parks D.H."/>
            <person name="Chuvochina M."/>
            <person name="Waite D.W."/>
            <person name="Rinke C."/>
            <person name="Skarshewski A."/>
            <person name="Chaumeil P.A."/>
            <person name="Hugenholtz P."/>
        </authorList>
    </citation>
    <scope>NUCLEOTIDE SEQUENCE [LARGE SCALE GENOMIC DNA]</scope>
    <source>
        <strain evidence="1">UBA10045</strain>
    </source>
</reference>
<dbReference type="AlphaFoldDB" id="A0A3D3FYR4"/>
<dbReference type="EMBL" id="DPXL01000004">
    <property type="protein sequence ID" value="HCM30298.1"/>
    <property type="molecule type" value="Genomic_DNA"/>
</dbReference>
<protein>
    <submittedName>
        <fullName evidence="1">Uncharacterized protein</fullName>
    </submittedName>
</protein>
<gene>
    <name evidence="1" type="ORF">DIC32_00250</name>
</gene>